<name>A0A5R9EFZ1_9LACT</name>
<dbReference type="Pfam" id="PF04860">
    <property type="entry name" value="Phage_portal"/>
    <property type="match status" value="1"/>
</dbReference>
<comment type="caution">
    <text evidence="1">The sequence shown here is derived from an EMBL/GenBank/DDBJ whole genome shotgun (WGS) entry which is preliminary data.</text>
</comment>
<accession>A0A5R9EFZ1</accession>
<gene>
    <name evidence="1" type="ORF">FEZ33_01235</name>
</gene>
<dbReference type="EMBL" id="VBSP01000002">
    <property type="protein sequence ID" value="TLQ49286.1"/>
    <property type="molecule type" value="Genomic_DNA"/>
</dbReference>
<dbReference type="OrthoDB" id="395750at2"/>
<proteinExistence type="predicted"/>
<dbReference type="Proteomes" id="UP000306420">
    <property type="component" value="Unassembled WGS sequence"/>
</dbReference>
<evidence type="ECO:0000313" key="1">
    <source>
        <dbReference type="EMBL" id="TLQ49286.1"/>
    </source>
</evidence>
<evidence type="ECO:0000313" key="2">
    <source>
        <dbReference type="Proteomes" id="UP000306420"/>
    </source>
</evidence>
<dbReference type="RefSeq" id="WP_138403568.1">
    <property type="nucleotide sequence ID" value="NZ_VBSP01000002.1"/>
</dbReference>
<dbReference type="AlphaFoldDB" id="A0A5R9EFZ1"/>
<organism evidence="1 2">
    <name type="scientific">Ruoffia tabacinasalis</name>
    <dbReference type="NCBI Taxonomy" id="87458"/>
    <lineage>
        <taxon>Bacteria</taxon>
        <taxon>Bacillati</taxon>
        <taxon>Bacillota</taxon>
        <taxon>Bacilli</taxon>
        <taxon>Lactobacillales</taxon>
        <taxon>Aerococcaceae</taxon>
        <taxon>Ruoffia</taxon>
    </lineage>
</organism>
<sequence>MDDYNTTHLKQTALDTVMGKIINASSLVEFNTSDERLNRKLNVQPNQNENANEFRTKIVKRLLLEGEVLIIKHDEMFIVADSWTVDKKVTRENLYENIVIDDLVWHKTYSAHEVYHIKYHNNKLKRYLDDLDKSYGKLFERLLQVQMREGQIRVWAKFKMLTPIKGEEHADTAERSRKTLKDYLFDIKDQIENESVPVLPYQNDYTPEERSSNHVGRSVDELGKIENLYVKQVADILQVPPLIFSGELADVSEHNNNFVRWCIRPLMKLIADEFNAKYFTDVDYYQGKKVTVNTIWVIYNSEFEMAKDVRTMIESSHWSNDDIYELQGKPKLNTKISTQRYLTKNMAPLNEDGSVNDGKK</sequence>
<reference evidence="1 2" key="1">
    <citation type="submission" date="2019-05" db="EMBL/GenBank/DDBJ databases">
        <title>The metagenome of a microbial culture collection derived from dairy environment covers the genomic content of the human microbiome.</title>
        <authorList>
            <person name="Roder T."/>
            <person name="Wuthrich D."/>
            <person name="Sattari Z."/>
            <person name="Von Ah U."/>
            <person name="Bar C."/>
            <person name="Ronchi F."/>
            <person name="Macpherson A.J."/>
            <person name="Ganal-Vonarburg S.C."/>
            <person name="Bruggmann R."/>
            <person name="Vergeres G."/>
        </authorList>
    </citation>
    <scope>NUCLEOTIDE SEQUENCE [LARGE SCALE GENOMIC DNA]</scope>
    <source>
        <strain evidence="1 2">FAM 24227</strain>
    </source>
</reference>
<protein>
    <submittedName>
        <fullName evidence="1">Phage portal protein</fullName>
    </submittedName>
</protein>
<dbReference type="InterPro" id="IPR006944">
    <property type="entry name" value="Phage/GTA_portal"/>
</dbReference>